<gene>
    <name evidence="2" type="ORF">UFOVP1605_16</name>
</gene>
<proteinExistence type="predicted"/>
<dbReference type="InterPro" id="IPR029044">
    <property type="entry name" value="Nucleotide-diphossugar_trans"/>
</dbReference>
<reference evidence="2" key="1">
    <citation type="submission" date="2020-05" db="EMBL/GenBank/DDBJ databases">
        <authorList>
            <person name="Chiriac C."/>
            <person name="Salcher M."/>
            <person name="Ghai R."/>
            <person name="Kavagutti S V."/>
        </authorList>
    </citation>
    <scope>NUCLEOTIDE SEQUENCE</scope>
</reference>
<dbReference type="EMBL" id="LR797468">
    <property type="protein sequence ID" value="CAB4218263.1"/>
    <property type="molecule type" value="Genomic_DNA"/>
</dbReference>
<evidence type="ECO:0000313" key="2">
    <source>
        <dbReference type="EMBL" id="CAB4218263.1"/>
    </source>
</evidence>
<dbReference type="Gene3D" id="3.90.550.20">
    <property type="match status" value="1"/>
</dbReference>
<dbReference type="PANTHER" id="PTHR43685">
    <property type="entry name" value="GLYCOSYLTRANSFERASE"/>
    <property type="match status" value="1"/>
</dbReference>
<dbReference type="Pfam" id="PF00535">
    <property type="entry name" value="Glycos_transf_2"/>
    <property type="match status" value="1"/>
</dbReference>
<dbReference type="SUPFAM" id="SSF53448">
    <property type="entry name" value="Nucleotide-diphospho-sugar transferases"/>
    <property type="match status" value="2"/>
</dbReference>
<dbReference type="InterPro" id="IPR001173">
    <property type="entry name" value="Glyco_trans_2-like"/>
</dbReference>
<dbReference type="InterPro" id="IPR007577">
    <property type="entry name" value="GlycoTrfase_DXD_sugar-bd_CS"/>
</dbReference>
<organism evidence="2">
    <name type="scientific">uncultured Caudovirales phage</name>
    <dbReference type="NCBI Taxonomy" id="2100421"/>
    <lineage>
        <taxon>Viruses</taxon>
        <taxon>Duplodnaviria</taxon>
        <taxon>Heunggongvirae</taxon>
        <taxon>Uroviricota</taxon>
        <taxon>Caudoviricetes</taxon>
        <taxon>Peduoviridae</taxon>
        <taxon>Maltschvirus</taxon>
        <taxon>Maltschvirus maltsch</taxon>
    </lineage>
</organism>
<feature type="domain" description="Glycosyltransferase 2-like" evidence="1">
    <location>
        <begin position="209"/>
        <end position="328"/>
    </location>
</feature>
<accession>A0A6J5SS49</accession>
<keyword evidence="2" id="KW-0808">Transferase</keyword>
<dbReference type="Pfam" id="PF04488">
    <property type="entry name" value="Gly_transf_sug"/>
    <property type="match status" value="1"/>
</dbReference>
<name>A0A6J5SS49_9CAUD</name>
<dbReference type="PANTHER" id="PTHR43685:SF2">
    <property type="entry name" value="GLYCOSYLTRANSFERASE 2-LIKE DOMAIN-CONTAINING PROTEIN"/>
    <property type="match status" value="1"/>
</dbReference>
<protein>
    <submittedName>
        <fullName evidence="2">Glycosyltransferase, DXD sugar-binding motif</fullName>
    </submittedName>
</protein>
<sequence length="430" mass="49921">MIPKTIYSTWISPNPIPEKYNKYIESWKRVMPDYEIKMISLDTVKLSPFVVRAIKEKNFALAGHYARVQELYDNGGIYFDIDIEATKPLDSLLHNSFVVGIEDRWNVNNAVIISEKGNQFLKHAMEFMDNFDWKTKDIELETGPRMFTKIAKKHYGWDVGKIGKFRDISILPPVYFYPYRYDEKYTPSCVKPETFTVHHWSNSWNDRVSIIIPCYNQGKFLKDAIESALNQTHKNIEVVVVNDGSTDNTSEVIRSYGKRIKSVTQINKGLSAARNAGIKASTGGWILPLDSDDTIEPTYIEKTIGKADIVGTWIKCFGKSKDIWKPAHGLPTYENFLKQNHLFSCTLFKRCVFTNTGGYDEEMFVRGKQGCNGYEDYEMWIRATKEEFSVYIVPECLVNYRIHESSMYRDAVKNHEKIMRYMRSKHPMLK</sequence>
<dbReference type="Gene3D" id="3.90.550.10">
    <property type="entry name" value="Spore Coat Polysaccharide Biosynthesis Protein SpsA, Chain A"/>
    <property type="match status" value="1"/>
</dbReference>
<evidence type="ECO:0000259" key="1">
    <source>
        <dbReference type="Pfam" id="PF00535"/>
    </source>
</evidence>
<dbReference type="InterPro" id="IPR050834">
    <property type="entry name" value="Glycosyltransf_2"/>
</dbReference>
<dbReference type="GO" id="GO:0016740">
    <property type="term" value="F:transferase activity"/>
    <property type="evidence" value="ECO:0007669"/>
    <property type="project" value="UniProtKB-KW"/>
</dbReference>